<evidence type="ECO:0000256" key="1">
    <source>
        <dbReference type="ARBA" id="ARBA00004651"/>
    </source>
</evidence>
<reference evidence="9 10" key="1">
    <citation type="submission" date="2016-11" db="EMBL/GenBank/DDBJ databases">
        <authorList>
            <person name="Jaros S."/>
            <person name="Januszkiewicz K."/>
            <person name="Wedrychowicz H."/>
        </authorList>
    </citation>
    <scope>NUCLEOTIDE SEQUENCE [LARGE SCALE GENOMIC DNA]</scope>
    <source>
        <strain evidence="9 10">DSM 45627</strain>
    </source>
</reference>
<accession>A0A1M5D5R7</accession>
<protein>
    <submittedName>
        <fullName evidence="9">Predicted arabinose efflux permease, MFS family</fullName>
    </submittedName>
</protein>
<evidence type="ECO:0000313" key="9">
    <source>
        <dbReference type="EMBL" id="SHF62328.1"/>
    </source>
</evidence>
<feature type="transmembrane region" description="Helical" evidence="7">
    <location>
        <begin position="167"/>
        <end position="189"/>
    </location>
</feature>
<evidence type="ECO:0000256" key="6">
    <source>
        <dbReference type="ARBA" id="ARBA00023136"/>
    </source>
</evidence>
<evidence type="ECO:0000259" key="8">
    <source>
        <dbReference type="PROSITE" id="PS50850"/>
    </source>
</evidence>
<feature type="transmembrane region" description="Helical" evidence="7">
    <location>
        <begin position="370"/>
        <end position="392"/>
    </location>
</feature>
<dbReference type="GO" id="GO:0005886">
    <property type="term" value="C:plasma membrane"/>
    <property type="evidence" value="ECO:0007669"/>
    <property type="project" value="UniProtKB-SubCell"/>
</dbReference>
<keyword evidence="6 7" id="KW-0472">Membrane</keyword>
<dbReference type="GO" id="GO:0022857">
    <property type="term" value="F:transmembrane transporter activity"/>
    <property type="evidence" value="ECO:0007669"/>
    <property type="project" value="InterPro"/>
</dbReference>
<sequence>MTGAAPFGRRTGWAGVSLVGLAFVVAMLGTTLPTPLYPKYAVQFGFDELVTTVVFATYAVGVTGGLLLFGHWSDQLGRRPLLLLGLALSALSAGAFLLPGALGWLFVGRLLSGVSAGIFTGTATATIVDLAPERGRARAGLVAAAVNMGGLGLGPLLAGVLTQYAPLPLRLCFVVDLGLVVLATACVLATREPVERARRPRLAPRALHVPPELRAAFTRAAVAGFAGFAVLGLFTAVSPAFLGDVLGQHNAAVVGAVVLCIFAGSVGGQTQSDRLGLDRALPVGCGALIAGMVLVGTSLAAEQLVLLVAGALVAGYGQGLSFRAGLGSVAGASPADERGAITSTFFVVLYVGIAVPVIGEGALAAGVGLVPAGLVFAGLVAALAATALVLVVRARD</sequence>
<keyword evidence="3" id="KW-1003">Cell membrane</keyword>
<dbReference type="Gene3D" id="1.20.1250.20">
    <property type="entry name" value="MFS general substrate transporter like domains"/>
    <property type="match status" value="1"/>
</dbReference>
<keyword evidence="2" id="KW-0813">Transport</keyword>
<feature type="transmembrane region" description="Helical" evidence="7">
    <location>
        <begin position="305"/>
        <end position="326"/>
    </location>
</feature>
<evidence type="ECO:0000256" key="7">
    <source>
        <dbReference type="SAM" id="Phobius"/>
    </source>
</evidence>
<feature type="transmembrane region" description="Helical" evidence="7">
    <location>
        <begin position="248"/>
        <end position="268"/>
    </location>
</feature>
<keyword evidence="10" id="KW-1185">Reference proteome</keyword>
<feature type="transmembrane region" description="Helical" evidence="7">
    <location>
        <begin position="110"/>
        <end position="128"/>
    </location>
</feature>
<feature type="transmembrane region" description="Helical" evidence="7">
    <location>
        <begin position="12"/>
        <end position="29"/>
    </location>
</feature>
<keyword evidence="4 7" id="KW-0812">Transmembrane</keyword>
<dbReference type="InterPro" id="IPR020846">
    <property type="entry name" value="MFS_dom"/>
</dbReference>
<evidence type="ECO:0000256" key="2">
    <source>
        <dbReference type="ARBA" id="ARBA00022448"/>
    </source>
</evidence>
<feature type="domain" description="Major facilitator superfamily (MFS) profile" evidence="8">
    <location>
        <begin position="15"/>
        <end position="395"/>
    </location>
</feature>
<dbReference type="STRING" id="1206085.SAMN05443575_0464"/>
<evidence type="ECO:0000256" key="4">
    <source>
        <dbReference type="ARBA" id="ARBA00022692"/>
    </source>
</evidence>
<dbReference type="InterPro" id="IPR036259">
    <property type="entry name" value="MFS_trans_sf"/>
</dbReference>
<feature type="transmembrane region" description="Helical" evidence="7">
    <location>
        <begin position="220"/>
        <end position="242"/>
    </location>
</feature>
<comment type="subcellular location">
    <subcellularLocation>
        <location evidence="1">Cell membrane</location>
        <topology evidence="1">Multi-pass membrane protein</topology>
    </subcellularLocation>
</comment>
<feature type="transmembrane region" description="Helical" evidence="7">
    <location>
        <begin position="280"/>
        <end position="299"/>
    </location>
</feature>
<feature type="transmembrane region" description="Helical" evidence="7">
    <location>
        <begin position="140"/>
        <end position="161"/>
    </location>
</feature>
<dbReference type="SUPFAM" id="SSF103473">
    <property type="entry name" value="MFS general substrate transporter"/>
    <property type="match status" value="1"/>
</dbReference>
<feature type="transmembrane region" description="Helical" evidence="7">
    <location>
        <begin position="81"/>
        <end position="104"/>
    </location>
</feature>
<dbReference type="AlphaFoldDB" id="A0A1M5D5R7"/>
<evidence type="ECO:0000256" key="3">
    <source>
        <dbReference type="ARBA" id="ARBA00022475"/>
    </source>
</evidence>
<dbReference type="PANTHER" id="PTHR23517:SF13">
    <property type="entry name" value="MAJOR FACILITATOR SUPERFAMILY MFS_1"/>
    <property type="match status" value="1"/>
</dbReference>
<dbReference type="EMBL" id="FQVU01000001">
    <property type="protein sequence ID" value="SHF62328.1"/>
    <property type="molecule type" value="Genomic_DNA"/>
</dbReference>
<evidence type="ECO:0000256" key="5">
    <source>
        <dbReference type="ARBA" id="ARBA00022989"/>
    </source>
</evidence>
<name>A0A1M5D5R7_9ACTN</name>
<proteinExistence type="predicted"/>
<dbReference type="InterPro" id="IPR050171">
    <property type="entry name" value="MFS_Transporters"/>
</dbReference>
<keyword evidence="5 7" id="KW-1133">Transmembrane helix</keyword>
<evidence type="ECO:0000313" key="10">
    <source>
        <dbReference type="Proteomes" id="UP000186132"/>
    </source>
</evidence>
<dbReference type="PANTHER" id="PTHR23517">
    <property type="entry name" value="RESISTANCE PROTEIN MDTM, PUTATIVE-RELATED-RELATED"/>
    <property type="match status" value="1"/>
</dbReference>
<organism evidence="9 10">
    <name type="scientific">Jatrophihabitans endophyticus</name>
    <dbReference type="NCBI Taxonomy" id="1206085"/>
    <lineage>
        <taxon>Bacteria</taxon>
        <taxon>Bacillati</taxon>
        <taxon>Actinomycetota</taxon>
        <taxon>Actinomycetes</taxon>
        <taxon>Jatrophihabitantales</taxon>
        <taxon>Jatrophihabitantaceae</taxon>
        <taxon>Jatrophihabitans</taxon>
    </lineage>
</organism>
<feature type="transmembrane region" description="Helical" evidence="7">
    <location>
        <begin position="338"/>
        <end position="358"/>
    </location>
</feature>
<feature type="transmembrane region" description="Helical" evidence="7">
    <location>
        <begin position="49"/>
        <end position="69"/>
    </location>
</feature>
<dbReference type="Pfam" id="PF07690">
    <property type="entry name" value="MFS_1"/>
    <property type="match status" value="1"/>
</dbReference>
<dbReference type="InterPro" id="IPR011701">
    <property type="entry name" value="MFS"/>
</dbReference>
<dbReference type="RefSeq" id="WP_084180616.1">
    <property type="nucleotide sequence ID" value="NZ_FQVU01000001.1"/>
</dbReference>
<dbReference type="PROSITE" id="PS50850">
    <property type="entry name" value="MFS"/>
    <property type="match status" value="1"/>
</dbReference>
<dbReference type="Proteomes" id="UP000186132">
    <property type="component" value="Unassembled WGS sequence"/>
</dbReference>
<gene>
    <name evidence="9" type="ORF">SAMN05443575_0464</name>
</gene>